<dbReference type="PANTHER" id="PTHR38440:SF1">
    <property type="entry name" value="UPF0398 PROTEIN SPR0331"/>
    <property type="match status" value="1"/>
</dbReference>
<dbReference type="NCBIfam" id="TIGR02464">
    <property type="entry name" value="ribofla_fusion"/>
    <property type="match status" value="1"/>
</dbReference>
<comment type="caution">
    <text evidence="4">The sequence shown here is derived from an EMBL/GenBank/DDBJ whole genome shotgun (WGS) entry which is preliminary data.</text>
</comment>
<evidence type="ECO:0000313" key="4">
    <source>
        <dbReference type="EMBL" id="MFC5849156.1"/>
    </source>
</evidence>
<protein>
    <submittedName>
        <fullName evidence="4">SLOG family protein</fullName>
    </submittedName>
</protein>
<comment type="catalytic activity">
    <reaction evidence="2">
        <text>2,5-diamino-6-hydroxy-4-(5-phosphoribosylamino)-pyrimidine + H2O = 2,5,6-triamino-4-hydroxypyrimidine + D-ribose 5-phosphate</text>
        <dbReference type="Rhea" id="RHEA:23436"/>
        <dbReference type="ChEBI" id="CHEBI:15377"/>
        <dbReference type="ChEBI" id="CHEBI:58614"/>
        <dbReference type="ChEBI" id="CHEBI:78346"/>
        <dbReference type="ChEBI" id="CHEBI:137796"/>
    </reaction>
</comment>
<dbReference type="PANTHER" id="PTHR38440">
    <property type="entry name" value="UPF0398 PROTEIN YPSA"/>
    <property type="match status" value="1"/>
</dbReference>
<dbReference type="SUPFAM" id="SSF143990">
    <property type="entry name" value="YbiA-like"/>
    <property type="match status" value="1"/>
</dbReference>
<dbReference type="Gene3D" id="3.40.50.450">
    <property type="match status" value="1"/>
</dbReference>
<evidence type="ECO:0000256" key="1">
    <source>
        <dbReference type="ARBA" id="ARBA00000022"/>
    </source>
</evidence>
<dbReference type="InterPro" id="IPR037238">
    <property type="entry name" value="YbiA-like_sf"/>
</dbReference>
<comment type="catalytic activity">
    <reaction evidence="1">
        <text>5-amino-6-(5-phospho-D-ribosylamino)uracil + H2O = 5,6-diaminouracil + D-ribose 5-phosphate</text>
        <dbReference type="Rhea" id="RHEA:55020"/>
        <dbReference type="ChEBI" id="CHEBI:15377"/>
        <dbReference type="ChEBI" id="CHEBI:46252"/>
        <dbReference type="ChEBI" id="CHEBI:58453"/>
        <dbReference type="ChEBI" id="CHEBI:78346"/>
    </reaction>
</comment>
<keyword evidence="5" id="KW-1185">Reference proteome</keyword>
<dbReference type="Pfam" id="PF08719">
    <property type="entry name" value="NADAR"/>
    <property type="match status" value="1"/>
</dbReference>
<dbReference type="Gene3D" id="1.10.357.40">
    <property type="entry name" value="YbiA-like"/>
    <property type="match status" value="1"/>
</dbReference>
<accession>A0ABW1DNK1</accession>
<organism evidence="4 5">
    <name type="scientific">Deinococcus petrolearius</name>
    <dbReference type="NCBI Taxonomy" id="1751295"/>
    <lineage>
        <taxon>Bacteria</taxon>
        <taxon>Thermotogati</taxon>
        <taxon>Deinococcota</taxon>
        <taxon>Deinococci</taxon>
        <taxon>Deinococcales</taxon>
        <taxon>Deinococcaceae</taxon>
        <taxon>Deinococcus</taxon>
    </lineage>
</organism>
<dbReference type="SUPFAM" id="SSF102405">
    <property type="entry name" value="MCP/YpsA-like"/>
    <property type="match status" value="1"/>
</dbReference>
<dbReference type="EMBL" id="JBHSOH010000015">
    <property type="protein sequence ID" value="MFC5849156.1"/>
    <property type="molecule type" value="Genomic_DNA"/>
</dbReference>
<dbReference type="Proteomes" id="UP001595979">
    <property type="component" value="Unassembled WGS sequence"/>
</dbReference>
<dbReference type="CDD" id="cd15457">
    <property type="entry name" value="NADAR"/>
    <property type="match status" value="1"/>
</dbReference>
<evidence type="ECO:0000256" key="2">
    <source>
        <dbReference type="ARBA" id="ARBA00000751"/>
    </source>
</evidence>
<dbReference type="InterPro" id="IPR012816">
    <property type="entry name" value="NADAR"/>
</dbReference>
<name>A0ABW1DNK1_9DEIO</name>
<proteinExistence type="predicted"/>
<evidence type="ECO:0000259" key="3">
    <source>
        <dbReference type="Pfam" id="PF08719"/>
    </source>
</evidence>
<feature type="domain" description="NADAR" evidence="3">
    <location>
        <begin position="55"/>
        <end position="183"/>
    </location>
</feature>
<gene>
    <name evidence="4" type="ORF">ACFPQ6_12640</name>
</gene>
<reference evidence="5" key="1">
    <citation type="journal article" date="2019" name="Int. J. Syst. Evol. Microbiol.">
        <title>The Global Catalogue of Microorganisms (GCM) 10K type strain sequencing project: providing services to taxonomists for standard genome sequencing and annotation.</title>
        <authorList>
            <consortium name="The Broad Institute Genomics Platform"/>
            <consortium name="The Broad Institute Genome Sequencing Center for Infectious Disease"/>
            <person name="Wu L."/>
            <person name="Ma J."/>
        </authorList>
    </citation>
    <scope>NUCLEOTIDE SEQUENCE [LARGE SCALE GENOMIC DNA]</scope>
    <source>
        <strain evidence="5">CGMCC 1.15053</strain>
    </source>
</reference>
<evidence type="ECO:0000313" key="5">
    <source>
        <dbReference type="Proteomes" id="UP001595979"/>
    </source>
</evidence>
<sequence>MTTSMTMLRPSAPEIRNLLQGRFVVAGTGHRPDKLGGYPIPAGTGAITSFRGAFAFLSNFHALPVKFEGVTYATVEAAFQAAKTLDLRIRRRIAQAKTPAAARALGRDRRLQLREDWEKVKVGIMEDLLRQKFQDPTLARSLMATEGRSIQEHNTWGDQFWGISKGSGQNMLGLLLMKVRQDLLMQNDFPLVQDPEQVLIELAVKYLRRLRDGNPSLIVISGMALGWDTALALAARQEQIPYVAALPFPGQASRWPEASQQCWRELVRDAALVVAVGSDNLADADIRSAMQWRNEFMVDQCDLMLACYDGSFGGTHNCVQDAEAQNRTVINTYGDWLSMSGLVQDVTLEVPRTDGVQIRYEERELTVYPIQDSVFWLGGYEVNGVRFTALIHGEQLQAYKAQATASDAVEAIVRVTHKKFGEGLVLSQTGTPLSPLGVRAEVQFSDAVRMISVSHLQF</sequence>
<dbReference type="InterPro" id="IPR010697">
    <property type="entry name" value="YspA"/>
</dbReference>
<dbReference type="RefSeq" id="WP_380049940.1">
    <property type="nucleotide sequence ID" value="NZ_JBHSOH010000015.1"/>
</dbReference>